<keyword evidence="5 7" id="KW-0539">Nucleus</keyword>
<evidence type="ECO:0000313" key="11">
    <source>
        <dbReference type="Ensembl" id="ENSAPLP00020026189.1"/>
    </source>
</evidence>
<feature type="compositionally biased region" description="Basic and acidic residues" evidence="9">
    <location>
        <begin position="111"/>
        <end position="121"/>
    </location>
</feature>
<proteinExistence type="inferred from homology"/>
<dbReference type="SUPFAM" id="SSF46689">
    <property type="entry name" value="Homeodomain-like"/>
    <property type="match status" value="1"/>
</dbReference>
<evidence type="ECO:0000313" key="12">
    <source>
        <dbReference type="Proteomes" id="UP000694400"/>
    </source>
</evidence>
<reference evidence="11" key="2">
    <citation type="submission" date="2025-08" db="UniProtKB">
        <authorList>
            <consortium name="Ensembl"/>
        </authorList>
    </citation>
    <scope>IDENTIFICATION</scope>
</reference>
<comment type="similarity">
    <text evidence="6">Belongs to the NK-1 homeobox family.</text>
</comment>
<feature type="region of interest" description="Disordered" evidence="9">
    <location>
        <begin position="212"/>
        <end position="249"/>
    </location>
</feature>
<dbReference type="InterPro" id="IPR001356">
    <property type="entry name" value="HD"/>
</dbReference>
<dbReference type="Proteomes" id="UP000694400">
    <property type="component" value="Chromosome 7"/>
</dbReference>
<reference evidence="11" key="3">
    <citation type="submission" date="2025-09" db="UniProtKB">
        <authorList>
            <consortium name="Ensembl"/>
        </authorList>
    </citation>
    <scope>IDENTIFICATION</scope>
</reference>
<dbReference type="AlphaFoldDB" id="A0A8B9ZKY0"/>
<evidence type="ECO:0000256" key="7">
    <source>
        <dbReference type="PROSITE-ProRule" id="PRU00108"/>
    </source>
</evidence>
<evidence type="ECO:0000256" key="6">
    <source>
        <dbReference type="ARBA" id="ARBA00061009"/>
    </source>
</evidence>
<reference evidence="11" key="1">
    <citation type="submission" date="2019-08" db="EMBL/GenBank/DDBJ databases">
        <title>Three high-quality genomes provides insights into domestication of ducks.</title>
        <authorList>
            <person name="Hou Z.C."/>
            <person name="Zhu F."/>
            <person name="Yin Z.T."/>
            <person name="Zhang F."/>
        </authorList>
    </citation>
    <scope>NUCLEOTIDE SEQUENCE [LARGE SCALE GENOMIC DNA]</scope>
</reference>
<organism evidence="11 12">
    <name type="scientific">Anas platyrhynchos</name>
    <name type="common">Mallard</name>
    <name type="synonym">Anas boschas</name>
    <dbReference type="NCBI Taxonomy" id="8839"/>
    <lineage>
        <taxon>Eukaryota</taxon>
        <taxon>Metazoa</taxon>
        <taxon>Chordata</taxon>
        <taxon>Craniata</taxon>
        <taxon>Vertebrata</taxon>
        <taxon>Euteleostomi</taxon>
        <taxon>Archelosauria</taxon>
        <taxon>Archosauria</taxon>
        <taxon>Dinosauria</taxon>
        <taxon>Saurischia</taxon>
        <taxon>Theropoda</taxon>
        <taxon>Coelurosauria</taxon>
        <taxon>Aves</taxon>
        <taxon>Neognathae</taxon>
        <taxon>Galloanserae</taxon>
        <taxon>Anseriformes</taxon>
        <taxon>Anatidae</taxon>
        <taxon>Anatinae</taxon>
        <taxon>Anas</taxon>
    </lineage>
</organism>
<dbReference type="CDD" id="cd00086">
    <property type="entry name" value="homeodomain"/>
    <property type="match status" value="1"/>
</dbReference>
<feature type="compositionally biased region" description="Low complexity" evidence="9">
    <location>
        <begin position="95"/>
        <end position="105"/>
    </location>
</feature>
<dbReference type="GO" id="GO:0005634">
    <property type="term" value="C:nucleus"/>
    <property type="evidence" value="ECO:0007669"/>
    <property type="project" value="UniProtKB-SubCell"/>
</dbReference>
<evidence type="ECO:0000256" key="9">
    <source>
        <dbReference type="SAM" id="MobiDB-lite"/>
    </source>
</evidence>
<dbReference type="InterPro" id="IPR020479">
    <property type="entry name" value="HD_metazoa"/>
</dbReference>
<dbReference type="GO" id="GO:0000981">
    <property type="term" value="F:DNA-binding transcription factor activity, RNA polymerase II-specific"/>
    <property type="evidence" value="ECO:0007669"/>
    <property type="project" value="InterPro"/>
</dbReference>
<dbReference type="GO" id="GO:0000978">
    <property type="term" value="F:RNA polymerase II cis-regulatory region sequence-specific DNA binding"/>
    <property type="evidence" value="ECO:0007669"/>
    <property type="project" value="TreeGrafter"/>
</dbReference>
<dbReference type="InterPro" id="IPR050394">
    <property type="entry name" value="Homeobox_NK-like"/>
</dbReference>
<evidence type="ECO:0000259" key="10">
    <source>
        <dbReference type="PROSITE" id="PS50071"/>
    </source>
</evidence>
<feature type="compositionally biased region" description="Low complexity" evidence="9">
    <location>
        <begin position="221"/>
        <end position="236"/>
    </location>
</feature>
<keyword evidence="4 7" id="KW-0371">Homeobox</keyword>
<dbReference type="PANTHER" id="PTHR24340">
    <property type="entry name" value="HOMEOBOX PROTEIN NKX"/>
    <property type="match status" value="1"/>
</dbReference>
<sequence>MPQCLDGGAKEPPHAPHRISSFSILDILDPQKFTRRNQAEAEAAAGGSRGEQEKSLARVEVGTGAARLGSAWDKLQEAGRETSAPRARRGRPGEPRLAPSSGQRSPPSPQRGREGGPEPRPDPGPGSSPPLWSWPPEEPGSPRGGRRRRAEASCSKPRRARTAFTYEQLVALENKFRATRYLSVCERLNLALSLSLTETQVKIWFQNRRTKWKKQHPAPPDGSAAPAPPSTAATRGPPSPPVRPSVPPGRTLPPFAAAELLFPASSPFPLAAGPFAPFLGPAYLGPFYGPHL</sequence>
<dbReference type="Pfam" id="PF00046">
    <property type="entry name" value="Homeodomain"/>
    <property type="match status" value="1"/>
</dbReference>
<evidence type="ECO:0000256" key="5">
    <source>
        <dbReference type="ARBA" id="ARBA00023242"/>
    </source>
</evidence>
<feature type="domain" description="Homeobox" evidence="10">
    <location>
        <begin position="155"/>
        <end position="215"/>
    </location>
</feature>
<feature type="region of interest" description="Disordered" evidence="9">
    <location>
        <begin position="1"/>
        <end position="159"/>
    </location>
</feature>
<dbReference type="SMART" id="SM00389">
    <property type="entry name" value="HOX"/>
    <property type="match status" value="1"/>
</dbReference>
<dbReference type="PROSITE" id="PS50071">
    <property type="entry name" value="HOMEOBOX_2"/>
    <property type="match status" value="1"/>
</dbReference>
<feature type="compositionally biased region" description="Pro residues" evidence="9">
    <location>
        <begin position="122"/>
        <end position="139"/>
    </location>
</feature>
<dbReference type="Ensembl" id="ENSAPLT00020028222.1">
    <property type="protein sequence ID" value="ENSAPLP00020026189.1"/>
    <property type="gene ID" value="ENSAPLG00020017899.1"/>
</dbReference>
<evidence type="ECO:0000256" key="1">
    <source>
        <dbReference type="ARBA" id="ARBA00004123"/>
    </source>
</evidence>
<dbReference type="FunFam" id="1.10.10.60:FF:000315">
    <property type="entry name" value="NK1 homeobox 2"/>
    <property type="match status" value="1"/>
</dbReference>
<dbReference type="InterPro" id="IPR009057">
    <property type="entry name" value="Homeodomain-like_sf"/>
</dbReference>
<dbReference type="PROSITE" id="PS00027">
    <property type="entry name" value="HOMEOBOX_1"/>
    <property type="match status" value="1"/>
</dbReference>
<dbReference type="PRINTS" id="PR00024">
    <property type="entry name" value="HOMEOBOX"/>
</dbReference>
<dbReference type="PANTHER" id="PTHR24340:SF17">
    <property type="entry name" value="NK1 TRANSCRIPTION FACTOR-RELATED PROTEIN 2"/>
    <property type="match status" value="1"/>
</dbReference>
<evidence type="ECO:0000256" key="8">
    <source>
        <dbReference type="RuleBase" id="RU000682"/>
    </source>
</evidence>
<protein>
    <recommendedName>
        <fullName evidence="10">Homeobox domain-containing protein</fullName>
    </recommendedName>
</protein>
<feature type="DNA-binding region" description="Homeobox" evidence="7">
    <location>
        <begin position="157"/>
        <end position="216"/>
    </location>
</feature>
<evidence type="ECO:0000256" key="3">
    <source>
        <dbReference type="ARBA" id="ARBA00023125"/>
    </source>
</evidence>
<evidence type="ECO:0000256" key="4">
    <source>
        <dbReference type="ARBA" id="ARBA00023155"/>
    </source>
</evidence>
<evidence type="ECO:0000256" key="2">
    <source>
        <dbReference type="ARBA" id="ARBA00022473"/>
    </source>
</evidence>
<dbReference type="Gene3D" id="1.10.10.60">
    <property type="entry name" value="Homeodomain-like"/>
    <property type="match status" value="1"/>
</dbReference>
<keyword evidence="3 7" id="KW-0238">DNA-binding</keyword>
<name>A0A8B9ZKY0_ANAPL</name>
<keyword evidence="2" id="KW-0217">Developmental protein</keyword>
<dbReference type="InterPro" id="IPR017970">
    <property type="entry name" value="Homeobox_CS"/>
</dbReference>
<accession>A0A8B9ZKY0</accession>
<feature type="compositionally biased region" description="Pro residues" evidence="9">
    <location>
        <begin position="237"/>
        <end position="249"/>
    </location>
</feature>
<comment type="subcellular location">
    <subcellularLocation>
        <location evidence="1 7 8">Nucleus</location>
    </subcellularLocation>
</comment>
<dbReference type="GO" id="GO:0030154">
    <property type="term" value="P:cell differentiation"/>
    <property type="evidence" value="ECO:0007669"/>
    <property type="project" value="TreeGrafter"/>
</dbReference>